<dbReference type="PANTHER" id="PTHR11777">
    <property type="entry name" value="ALANYL-TRNA SYNTHETASE"/>
    <property type="match status" value="1"/>
</dbReference>
<proteinExistence type="predicted"/>
<dbReference type="InterPro" id="IPR009000">
    <property type="entry name" value="Transl_B-barrel_sf"/>
</dbReference>
<dbReference type="EMBL" id="DAASCL010000103">
    <property type="protein sequence ID" value="HAE4980112.1"/>
    <property type="molecule type" value="Genomic_DNA"/>
</dbReference>
<dbReference type="GO" id="GO:0006419">
    <property type="term" value="P:alanyl-tRNA aminoacylation"/>
    <property type="evidence" value="ECO:0007669"/>
    <property type="project" value="InterPro"/>
</dbReference>
<evidence type="ECO:0000259" key="3">
    <source>
        <dbReference type="SMART" id="SM00863"/>
    </source>
</evidence>
<protein>
    <submittedName>
        <fullName evidence="4">Alanyl-tRNA editing protein</fullName>
    </submittedName>
</protein>
<dbReference type="Pfam" id="PF07973">
    <property type="entry name" value="tRNA_SAD"/>
    <property type="match status" value="1"/>
</dbReference>
<dbReference type="InterPro" id="IPR050058">
    <property type="entry name" value="Ala-tRNA_ligase"/>
</dbReference>
<dbReference type="InterPro" id="IPR018164">
    <property type="entry name" value="Ala-tRNA-synth_IIc_N"/>
</dbReference>
<keyword evidence="2" id="KW-0862">Zinc</keyword>
<dbReference type="AlphaFoldDB" id="A0A732GVR1"/>
<dbReference type="InterPro" id="IPR012947">
    <property type="entry name" value="tRNA_SAD"/>
</dbReference>
<dbReference type="InterPro" id="IPR018163">
    <property type="entry name" value="Thr/Ala-tRNA-synth_IIc_edit"/>
</dbReference>
<reference evidence="4" key="2">
    <citation type="submission" date="2018-07" db="EMBL/GenBank/DDBJ databases">
        <authorList>
            <consortium name="NCBI Pathogen Detection Project"/>
        </authorList>
    </citation>
    <scope>NUCLEOTIDE SEQUENCE</scope>
    <source>
        <strain evidence="4">10-1049</strain>
    </source>
</reference>
<dbReference type="GO" id="GO:0005524">
    <property type="term" value="F:ATP binding"/>
    <property type="evidence" value="ECO:0007669"/>
    <property type="project" value="InterPro"/>
</dbReference>
<dbReference type="Gene3D" id="2.40.30.130">
    <property type="match status" value="1"/>
</dbReference>
<dbReference type="SUPFAM" id="SSF50447">
    <property type="entry name" value="Translation proteins"/>
    <property type="match status" value="1"/>
</dbReference>
<accession>A0A732GVR1</accession>
<evidence type="ECO:0000256" key="2">
    <source>
        <dbReference type="ARBA" id="ARBA00022833"/>
    </source>
</evidence>
<dbReference type="GO" id="GO:0004813">
    <property type="term" value="F:alanine-tRNA ligase activity"/>
    <property type="evidence" value="ECO:0007669"/>
    <property type="project" value="InterPro"/>
</dbReference>
<sequence>MTKRLFDENPYDSFFYAKIIYIGSDYVVLDQTLFYPLSGNQQFDKGTLNGIEVTSVEVDSKNDNLLDFNSPIKHFIDISSFKVGQKVEGIIDINSRRKTMRLHTASHIVEYFVKQMDDFISVEGSFVNDEKDRTDYRFAKNLVPETLKQLEDNVNKFIEKSKEITFKQEGNIRIWCCGDVRTPCCGTHVNNTYEVGKIILSRKNKGKGINRIEIHLENE</sequence>
<dbReference type="GO" id="GO:0002161">
    <property type="term" value="F:aminoacyl-tRNA deacylase activity"/>
    <property type="evidence" value="ECO:0007669"/>
    <property type="project" value="TreeGrafter"/>
</dbReference>
<dbReference type="Gene3D" id="3.30.980.10">
    <property type="entry name" value="Threonyl-trna Synthetase, Chain A, domain 2"/>
    <property type="match status" value="1"/>
</dbReference>
<dbReference type="PANTHER" id="PTHR11777:SF9">
    <property type="entry name" value="ALANINE--TRNA LIGASE, CYTOPLASMIC"/>
    <property type="match status" value="1"/>
</dbReference>
<reference evidence="4" key="1">
    <citation type="journal article" date="2018" name="Genome Biol.">
        <title>SKESA: strategic k-mer extension for scrupulous assemblies.</title>
        <authorList>
            <person name="Souvorov A."/>
            <person name="Agarwala R."/>
            <person name="Lipman D.J."/>
        </authorList>
    </citation>
    <scope>NUCLEOTIDE SEQUENCE</scope>
    <source>
        <strain evidence="4">10-1049</strain>
    </source>
</reference>
<evidence type="ECO:0000313" key="4">
    <source>
        <dbReference type="EMBL" id="HAE4980112.1"/>
    </source>
</evidence>
<keyword evidence="1" id="KW-0479">Metal-binding</keyword>
<dbReference type="SMART" id="SM00863">
    <property type="entry name" value="tRNA_SAD"/>
    <property type="match status" value="1"/>
</dbReference>
<gene>
    <name evidence="4" type="ORF">G4G51_004787</name>
</gene>
<organism evidence="4">
    <name type="scientific">Salmonella dublin</name>
    <dbReference type="NCBI Taxonomy" id="98360"/>
    <lineage>
        <taxon>Bacteria</taxon>
        <taxon>Pseudomonadati</taxon>
        <taxon>Pseudomonadota</taxon>
        <taxon>Gammaproteobacteria</taxon>
        <taxon>Enterobacterales</taxon>
        <taxon>Enterobacteriaceae</taxon>
        <taxon>Salmonella</taxon>
    </lineage>
</organism>
<name>A0A732GVR1_SALDU</name>
<evidence type="ECO:0000256" key="1">
    <source>
        <dbReference type="ARBA" id="ARBA00022723"/>
    </source>
</evidence>
<dbReference type="GO" id="GO:0046872">
    <property type="term" value="F:metal ion binding"/>
    <property type="evidence" value="ECO:0007669"/>
    <property type="project" value="UniProtKB-KW"/>
</dbReference>
<feature type="domain" description="Threonyl/alanyl tRNA synthetase SAD" evidence="3">
    <location>
        <begin position="172"/>
        <end position="213"/>
    </location>
</feature>
<comment type="caution">
    <text evidence="4">The sequence shown here is derived from an EMBL/GenBank/DDBJ whole genome shotgun (WGS) entry which is preliminary data.</text>
</comment>
<dbReference type="Pfam" id="PF01411">
    <property type="entry name" value="tRNA-synt_2c"/>
    <property type="match status" value="1"/>
</dbReference>
<dbReference type="SUPFAM" id="SSF55186">
    <property type="entry name" value="ThrRS/AlaRS common domain"/>
    <property type="match status" value="1"/>
</dbReference>